<proteinExistence type="predicted"/>
<dbReference type="EMBL" id="REGN01005653">
    <property type="protein sequence ID" value="RNA12607.1"/>
    <property type="molecule type" value="Genomic_DNA"/>
</dbReference>
<sequence>MTACMLKNRSTNKELVYFNNSFTDISRIVAQMSSLYIHYDHSQLQCTFLIHNQVHQLTIRVDWIHNPLKKAKENTQNFFKQIIYSIISRLIEAKSNNF</sequence>
<reference evidence="1 2" key="1">
    <citation type="journal article" date="2018" name="Sci. Rep.">
        <title>Genomic signatures of local adaptation to the degree of environmental predictability in rotifers.</title>
        <authorList>
            <person name="Franch-Gras L."/>
            <person name="Hahn C."/>
            <person name="Garcia-Roger E.M."/>
            <person name="Carmona M.J."/>
            <person name="Serra M."/>
            <person name="Gomez A."/>
        </authorList>
    </citation>
    <scope>NUCLEOTIDE SEQUENCE [LARGE SCALE GENOMIC DNA]</scope>
    <source>
        <strain evidence="1">HYR1</strain>
    </source>
</reference>
<comment type="caution">
    <text evidence="1">The sequence shown here is derived from an EMBL/GenBank/DDBJ whole genome shotgun (WGS) entry which is preliminary data.</text>
</comment>
<dbReference type="Proteomes" id="UP000276133">
    <property type="component" value="Unassembled WGS sequence"/>
</dbReference>
<keyword evidence="2" id="KW-1185">Reference proteome</keyword>
<name>A0A3M7QME1_BRAPC</name>
<accession>A0A3M7QME1</accession>
<evidence type="ECO:0000313" key="2">
    <source>
        <dbReference type="Proteomes" id="UP000276133"/>
    </source>
</evidence>
<dbReference type="AlphaFoldDB" id="A0A3M7QME1"/>
<evidence type="ECO:0000313" key="1">
    <source>
        <dbReference type="EMBL" id="RNA12607.1"/>
    </source>
</evidence>
<gene>
    <name evidence="1" type="ORF">BpHYR1_009095</name>
</gene>
<organism evidence="1 2">
    <name type="scientific">Brachionus plicatilis</name>
    <name type="common">Marine rotifer</name>
    <name type="synonym">Brachionus muelleri</name>
    <dbReference type="NCBI Taxonomy" id="10195"/>
    <lineage>
        <taxon>Eukaryota</taxon>
        <taxon>Metazoa</taxon>
        <taxon>Spiralia</taxon>
        <taxon>Gnathifera</taxon>
        <taxon>Rotifera</taxon>
        <taxon>Eurotatoria</taxon>
        <taxon>Monogononta</taxon>
        <taxon>Pseudotrocha</taxon>
        <taxon>Ploima</taxon>
        <taxon>Brachionidae</taxon>
        <taxon>Brachionus</taxon>
    </lineage>
</organism>
<protein>
    <submittedName>
        <fullName evidence="1">Uncharacterized protein</fullName>
    </submittedName>
</protein>